<accession>J3KKZ9</accession>
<dbReference type="InterPro" id="IPR007219">
    <property type="entry name" value="XnlR_reg_dom"/>
</dbReference>
<dbReference type="OrthoDB" id="2283631at2759"/>
<dbReference type="InterPro" id="IPR001138">
    <property type="entry name" value="Zn2Cys6_DnaBD"/>
</dbReference>
<evidence type="ECO:0000259" key="9">
    <source>
        <dbReference type="PROSITE" id="PS50048"/>
    </source>
</evidence>
<dbReference type="GeneID" id="4567194"/>
<dbReference type="SUPFAM" id="SSF57701">
    <property type="entry name" value="Zn2/Cys6 DNA-binding domain"/>
    <property type="match status" value="1"/>
</dbReference>
<dbReference type="PROSITE" id="PS50048">
    <property type="entry name" value="ZN2_CY6_FUNGAL_2"/>
    <property type="match status" value="1"/>
</dbReference>
<dbReference type="InterPro" id="IPR051615">
    <property type="entry name" value="Transcr_Regulatory_Elem"/>
</dbReference>
<dbReference type="RefSeq" id="XP_001248495.2">
    <property type="nucleotide sequence ID" value="XM_001248494.2"/>
</dbReference>
<evidence type="ECO:0000256" key="1">
    <source>
        <dbReference type="ARBA" id="ARBA00004123"/>
    </source>
</evidence>
<keyword evidence="3" id="KW-0862">Zinc</keyword>
<evidence type="ECO:0000256" key="3">
    <source>
        <dbReference type="ARBA" id="ARBA00022833"/>
    </source>
</evidence>
<keyword evidence="4" id="KW-0805">Transcription regulation</keyword>
<dbReference type="KEGG" id="cim:CIMG_02266"/>
<dbReference type="Proteomes" id="UP000001261">
    <property type="component" value="Unassembled WGS sequence"/>
</dbReference>
<reference evidence="11" key="1">
    <citation type="journal article" date="2009" name="Genome Res.">
        <title>Comparative genomic analyses of the human fungal pathogens Coccidioides and their relatives.</title>
        <authorList>
            <person name="Sharpton T.J."/>
            <person name="Stajich J.E."/>
            <person name="Rounsley S.D."/>
            <person name="Gardner M.J."/>
            <person name="Wortman J.R."/>
            <person name="Jordar V.S."/>
            <person name="Maiti R."/>
            <person name="Kodira C.D."/>
            <person name="Neafsey D.E."/>
            <person name="Zeng Q."/>
            <person name="Hung C.-Y."/>
            <person name="McMahan C."/>
            <person name="Muszewska A."/>
            <person name="Grynberg M."/>
            <person name="Mandel M.A."/>
            <person name="Kellner E.M."/>
            <person name="Barker B.M."/>
            <person name="Galgiani J.N."/>
            <person name="Orbach M.J."/>
            <person name="Kirkland T.N."/>
            <person name="Cole G.T."/>
            <person name="Henn M.R."/>
            <person name="Birren B.W."/>
            <person name="Taylor J.W."/>
        </authorList>
    </citation>
    <scope>NUCLEOTIDE SEQUENCE [LARGE SCALE GENOMIC DNA]</scope>
    <source>
        <strain evidence="11">RS</strain>
    </source>
</reference>
<keyword evidence="11" id="KW-1185">Reference proteome</keyword>
<organism evidence="10 11">
    <name type="scientific">Coccidioides immitis (strain RS)</name>
    <name type="common">Valley fever fungus</name>
    <dbReference type="NCBI Taxonomy" id="246410"/>
    <lineage>
        <taxon>Eukaryota</taxon>
        <taxon>Fungi</taxon>
        <taxon>Dikarya</taxon>
        <taxon>Ascomycota</taxon>
        <taxon>Pezizomycotina</taxon>
        <taxon>Eurotiomycetes</taxon>
        <taxon>Eurotiomycetidae</taxon>
        <taxon>Onygenales</taxon>
        <taxon>Onygenaceae</taxon>
        <taxon>Coccidioides</taxon>
    </lineage>
</organism>
<dbReference type="GO" id="GO:0006351">
    <property type="term" value="P:DNA-templated transcription"/>
    <property type="evidence" value="ECO:0007669"/>
    <property type="project" value="InterPro"/>
</dbReference>
<evidence type="ECO:0000256" key="4">
    <source>
        <dbReference type="ARBA" id="ARBA00023015"/>
    </source>
</evidence>
<dbReference type="Gene3D" id="4.10.240.10">
    <property type="entry name" value="Zn(2)-C6 fungal-type DNA-binding domain"/>
    <property type="match status" value="1"/>
</dbReference>
<sequence>MQQFGFATGDTSSREGHKSFVFVDEHNRHKRLKVTRACSGCRKRKIKCDSATSNIWPCAACTRLKLVCIPPNWNAQHENSLYGQDFDPLRSLIQPSNFDNLPQPASTTQNSYNLGQFQFEFCCQNLDEVQSVSNSTTRIPQPQPQPYLGHSENQIQFLTDDGSAKNSPLQQPFSYIQPSTYTNDYPPLNTEIVQPATTSVTATLSTPSPSVCSVSSSPISSRKFEPAPLKKCKELTVKCLPSIFGPLKIDENGIGESRDHFSPTLVEHSVNLFHLAPYISQQTRVESLPTPTSPCKEDDAFLSTYAEPSGSIAIPPELMPCEEEANSYFELFFDKIHPYIPVIHRSDFYRQWRSDKTAISPLLLEAIFACAAMVSENHTKGVRWLNLANKHKPAFLEAPRLSTIQALLLLLKAREFAPKNGFYYRSWQLVKTMVSMAKDLGLHEHYSNHTGDKSCGIDSAECLIKTRVWQTLLIAEVLIGAPQGLNDFGVDTETVETRTAWNVSGLDAYETERSRLYAYFVRVALSIRRFIGTYKQTSKQDDWITDPRFTVNSGLLDEWATNLPEDLQIVFPSGSTSPWLSSHYMGNLNLHFHLSVILQYRPQLATSARDTSNMWKSHMSRCYSSAKAIYHIQDAIISSCGLSGLGYMQRGIHLTVYCILTCLTVHLTALASSDVDFASDASLYFSRHMRLLERCSQKWSLPDIHAQLDSIRATLSADPTKPFELASSFVLPAATKQPDPTQKAKSLHRDGGGIAHRQDRKHTGNVTLAMPSPIQVPDKIEQVPTTPPPMVFEALSSDTAMDPSLNVYMDGIGSWDPTRLVTQWDLELSPNESLSPTSSLASIVIPNHHNIDYCFPTQLVSSSPASPFQKELPYYTYDFDHPFMSMSAQEWNKEFAHVYTPQGLKRKWEGTDTFLEESYAARNM</sequence>
<dbReference type="GO" id="GO:0008270">
    <property type="term" value="F:zinc ion binding"/>
    <property type="evidence" value="ECO:0007669"/>
    <property type="project" value="InterPro"/>
</dbReference>
<proteinExistence type="predicted"/>
<evidence type="ECO:0000256" key="6">
    <source>
        <dbReference type="ARBA" id="ARBA00023163"/>
    </source>
</evidence>
<evidence type="ECO:0000256" key="8">
    <source>
        <dbReference type="SAM" id="MobiDB-lite"/>
    </source>
</evidence>
<dbReference type="PANTHER" id="PTHR31313">
    <property type="entry name" value="TY1 ENHANCER ACTIVATOR"/>
    <property type="match status" value="1"/>
</dbReference>
<dbReference type="InParanoid" id="J3KKZ9"/>
<dbReference type="SMART" id="SM00066">
    <property type="entry name" value="GAL4"/>
    <property type="match status" value="1"/>
</dbReference>
<dbReference type="STRING" id="246410.J3KKZ9"/>
<reference evidence="11" key="2">
    <citation type="journal article" date="2010" name="Genome Res.">
        <title>Population genomic sequencing of Coccidioides fungi reveals recent hybridization and transposon control.</title>
        <authorList>
            <person name="Neafsey D.E."/>
            <person name="Barker B.M."/>
            <person name="Sharpton T.J."/>
            <person name="Stajich J.E."/>
            <person name="Park D.J."/>
            <person name="Whiston E."/>
            <person name="Hung C.-Y."/>
            <person name="McMahan C."/>
            <person name="White J."/>
            <person name="Sykes S."/>
            <person name="Heiman D."/>
            <person name="Young S."/>
            <person name="Zeng Q."/>
            <person name="Abouelleil A."/>
            <person name="Aftuck L."/>
            <person name="Bessette D."/>
            <person name="Brown A."/>
            <person name="FitzGerald M."/>
            <person name="Lui A."/>
            <person name="Macdonald J.P."/>
            <person name="Priest M."/>
            <person name="Orbach M.J."/>
            <person name="Galgiani J.N."/>
            <person name="Kirkland T.N."/>
            <person name="Cole G.T."/>
            <person name="Birren B.W."/>
            <person name="Henn M.R."/>
            <person name="Taylor J.W."/>
            <person name="Rounsley S.D."/>
        </authorList>
    </citation>
    <scope>GENOME REANNOTATION</scope>
    <source>
        <strain evidence="11">RS</strain>
    </source>
</reference>
<evidence type="ECO:0000256" key="2">
    <source>
        <dbReference type="ARBA" id="ARBA00022723"/>
    </source>
</evidence>
<evidence type="ECO:0000256" key="5">
    <source>
        <dbReference type="ARBA" id="ARBA00023125"/>
    </source>
</evidence>
<protein>
    <submittedName>
        <fullName evidence="10">C6 zinc finger domain-containing protein</fullName>
    </submittedName>
</protein>
<dbReference type="PANTHER" id="PTHR31313:SF79">
    <property type="entry name" value="C6 FINGER DOMAIN-CONTAINING PROTEIN"/>
    <property type="match status" value="1"/>
</dbReference>
<dbReference type="EMBL" id="GG704911">
    <property type="protein sequence ID" value="EAS36912.3"/>
    <property type="molecule type" value="Genomic_DNA"/>
</dbReference>
<keyword evidence="2" id="KW-0479">Metal-binding</keyword>
<dbReference type="Pfam" id="PF04082">
    <property type="entry name" value="Fungal_trans"/>
    <property type="match status" value="1"/>
</dbReference>
<feature type="domain" description="Zn(2)-C6 fungal-type" evidence="9">
    <location>
        <begin position="37"/>
        <end position="68"/>
    </location>
</feature>
<keyword evidence="7" id="KW-0539">Nucleus</keyword>
<evidence type="ECO:0000313" key="10">
    <source>
        <dbReference type="EMBL" id="EAS36912.3"/>
    </source>
</evidence>
<dbReference type="Pfam" id="PF00172">
    <property type="entry name" value="Zn_clus"/>
    <property type="match status" value="1"/>
</dbReference>
<name>J3KKZ9_COCIM</name>
<dbReference type="GO" id="GO:0000981">
    <property type="term" value="F:DNA-binding transcription factor activity, RNA polymerase II-specific"/>
    <property type="evidence" value="ECO:0007669"/>
    <property type="project" value="InterPro"/>
</dbReference>
<dbReference type="GO" id="GO:0003677">
    <property type="term" value="F:DNA binding"/>
    <property type="evidence" value="ECO:0007669"/>
    <property type="project" value="UniProtKB-KW"/>
</dbReference>
<gene>
    <name evidence="10" type="ORF">CIMG_02266</name>
</gene>
<dbReference type="OMA" id="WNAQHEN"/>
<evidence type="ECO:0000313" key="11">
    <source>
        <dbReference type="Proteomes" id="UP000001261"/>
    </source>
</evidence>
<dbReference type="GO" id="GO:0005634">
    <property type="term" value="C:nucleus"/>
    <property type="evidence" value="ECO:0007669"/>
    <property type="project" value="UniProtKB-SubCell"/>
</dbReference>
<dbReference type="InterPro" id="IPR036864">
    <property type="entry name" value="Zn2-C6_fun-type_DNA-bd_sf"/>
</dbReference>
<dbReference type="CDD" id="cd00067">
    <property type="entry name" value="GAL4"/>
    <property type="match status" value="1"/>
</dbReference>
<keyword evidence="5" id="KW-0238">DNA-binding</keyword>
<evidence type="ECO:0000256" key="7">
    <source>
        <dbReference type="ARBA" id="ARBA00023242"/>
    </source>
</evidence>
<feature type="region of interest" description="Disordered" evidence="8">
    <location>
        <begin position="736"/>
        <end position="758"/>
    </location>
</feature>
<dbReference type="AlphaFoldDB" id="J3KKZ9"/>
<comment type="subcellular location">
    <subcellularLocation>
        <location evidence="1">Nucleus</location>
    </subcellularLocation>
</comment>
<dbReference type="CDD" id="cd12148">
    <property type="entry name" value="fungal_TF_MHR"/>
    <property type="match status" value="1"/>
</dbReference>
<keyword evidence="6" id="KW-0804">Transcription</keyword>
<dbReference type="VEuPathDB" id="FungiDB:CIMG_02266"/>
<dbReference type="PROSITE" id="PS00463">
    <property type="entry name" value="ZN2_CY6_FUNGAL_1"/>
    <property type="match status" value="1"/>
</dbReference>